<dbReference type="EMBL" id="JAKZEL010000002">
    <property type="protein sequence ID" value="KAI4546307.1"/>
    <property type="molecule type" value="Genomic_DNA"/>
</dbReference>
<reference evidence="2" key="1">
    <citation type="submission" date="2022-03" db="EMBL/GenBank/DDBJ databases">
        <title>Genomic analyses of argali, domestic sheep and their hybrids provide insights into chromosomal evolution, heterosis and genetic basis of agronomic traits.</title>
        <authorList>
            <person name="Li M."/>
        </authorList>
    </citation>
    <scope>NUCLEOTIDE SEQUENCE</scope>
    <source>
        <strain evidence="2">CAU-MHL-2022a</strain>
        <tissue evidence="2">Skin</tissue>
    </source>
</reference>
<comment type="caution">
    <text evidence="2">The sequence shown here is derived from an EMBL/GenBank/DDBJ whole genome shotgun (WGS) entry which is preliminary data.</text>
</comment>
<protein>
    <submittedName>
        <fullName evidence="2">Uncharacterized protein</fullName>
    </submittedName>
</protein>
<dbReference type="AlphaFoldDB" id="A0AAD4UKJ3"/>
<evidence type="ECO:0000256" key="1">
    <source>
        <dbReference type="SAM" id="MobiDB-lite"/>
    </source>
</evidence>
<proteinExistence type="predicted"/>
<organism evidence="2 3">
    <name type="scientific">Ovis ammon polii</name>
    <dbReference type="NCBI Taxonomy" id="230172"/>
    <lineage>
        <taxon>Eukaryota</taxon>
        <taxon>Metazoa</taxon>
        <taxon>Chordata</taxon>
        <taxon>Craniata</taxon>
        <taxon>Vertebrata</taxon>
        <taxon>Euteleostomi</taxon>
        <taxon>Mammalia</taxon>
        <taxon>Eutheria</taxon>
        <taxon>Laurasiatheria</taxon>
        <taxon>Artiodactyla</taxon>
        <taxon>Ruminantia</taxon>
        <taxon>Pecora</taxon>
        <taxon>Bovidae</taxon>
        <taxon>Caprinae</taxon>
        <taxon>Ovis</taxon>
    </lineage>
</organism>
<evidence type="ECO:0000313" key="2">
    <source>
        <dbReference type="EMBL" id="KAI4546307.1"/>
    </source>
</evidence>
<gene>
    <name evidence="2" type="ORF">MG293_002862</name>
</gene>
<sequence length="148" mass="15623">MQSAHDYNGLKITDRNQRKVLTISPKTTSLPTSRVLALPLREVKEPRQGAGDLEPQPCRLPSASGSQPPRKLLTLEVLLPLGRATIQKPIPQRGPRLHVRNSEVMSKSHLGNGSAPPNVKASTQARTASGGTLAVHTCASAGAGPCAT</sequence>
<dbReference type="Proteomes" id="UP001214576">
    <property type="component" value="Unassembled WGS sequence"/>
</dbReference>
<keyword evidence="3" id="KW-1185">Reference proteome</keyword>
<feature type="region of interest" description="Disordered" evidence="1">
    <location>
        <begin position="40"/>
        <end position="68"/>
    </location>
</feature>
<accession>A0AAD4UKJ3</accession>
<name>A0AAD4UKJ3_OVIAM</name>
<evidence type="ECO:0000313" key="3">
    <source>
        <dbReference type="Proteomes" id="UP001214576"/>
    </source>
</evidence>